<evidence type="ECO:0000313" key="7">
    <source>
        <dbReference type="EMBL" id="QQG65924.1"/>
    </source>
</evidence>
<dbReference type="GO" id="GO:0046872">
    <property type="term" value="F:metal ion binding"/>
    <property type="evidence" value="ECO:0007669"/>
    <property type="project" value="UniProtKB-KW"/>
</dbReference>
<dbReference type="Gene3D" id="3.20.20.70">
    <property type="entry name" value="Aldolase class I"/>
    <property type="match status" value="1"/>
</dbReference>
<organism evidence="7 8">
    <name type="scientific">Desulfobulbus oligotrophicus</name>
    <dbReference type="NCBI Taxonomy" id="1909699"/>
    <lineage>
        <taxon>Bacteria</taxon>
        <taxon>Pseudomonadati</taxon>
        <taxon>Thermodesulfobacteriota</taxon>
        <taxon>Desulfobulbia</taxon>
        <taxon>Desulfobulbales</taxon>
        <taxon>Desulfobulbaceae</taxon>
        <taxon>Desulfobulbus</taxon>
    </lineage>
</organism>
<dbReference type="SUPFAM" id="SSF102114">
    <property type="entry name" value="Radical SAM enzymes"/>
    <property type="match status" value="1"/>
</dbReference>
<evidence type="ECO:0000256" key="5">
    <source>
        <dbReference type="ARBA" id="ARBA00023014"/>
    </source>
</evidence>
<keyword evidence="5" id="KW-0411">Iron-sulfur</keyword>
<dbReference type="RefSeq" id="WP_199261552.1">
    <property type="nucleotide sequence ID" value="NZ_CP054140.1"/>
</dbReference>
<evidence type="ECO:0000313" key="8">
    <source>
        <dbReference type="Proteomes" id="UP000596092"/>
    </source>
</evidence>
<accession>A0A7T5VDI6</accession>
<dbReference type="GO" id="GO:0003824">
    <property type="term" value="F:catalytic activity"/>
    <property type="evidence" value="ECO:0007669"/>
    <property type="project" value="InterPro"/>
</dbReference>
<evidence type="ECO:0000256" key="3">
    <source>
        <dbReference type="ARBA" id="ARBA00022723"/>
    </source>
</evidence>
<evidence type="ECO:0000256" key="4">
    <source>
        <dbReference type="ARBA" id="ARBA00023004"/>
    </source>
</evidence>
<keyword evidence="4" id="KW-0408">Iron</keyword>
<dbReference type="SFLD" id="SFLDS00029">
    <property type="entry name" value="Radical_SAM"/>
    <property type="match status" value="1"/>
</dbReference>
<keyword evidence="2" id="KW-0949">S-adenosyl-L-methionine</keyword>
<sequence length="343" mass="38201">MNVASPATARTVGFKHGERNVFFHLLTACNLSCRHCYINPDQHGTQTLSLETVRQWLRLFARSEQETNLILLGGEPTLHPELPAIIRAAKNLRYAVTVDTNGYLFHDLLNRVTPDELDYLSFSLDGPDAATNDPIRGEGVFDRCTANIRRAVAAGFNTSLIYTVSSLNVEQLPQMPALLSDLGVHRFFIQVIGLRGSSATPQSEAATHWQVEPQQWLEIIPQVAAEAAQRGIHVVFPKVFLDPGEQFQCAGIVSENYFIFPNGRVYRCPLCEDYPIHSAVIENNRLVPCDGLTEERFFQLTIPEGCVMNRLLQPGNISYHSDGTPVHCISCCLLKQEILPVSS</sequence>
<dbReference type="CDD" id="cd01335">
    <property type="entry name" value="Radical_SAM"/>
    <property type="match status" value="1"/>
</dbReference>
<evidence type="ECO:0000259" key="6">
    <source>
        <dbReference type="PROSITE" id="PS51918"/>
    </source>
</evidence>
<gene>
    <name evidence="7" type="ORF">HP555_08610</name>
</gene>
<feature type="domain" description="Radical SAM core" evidence="6">
    <location>
        <begin position="15"/>
        <end position="230"/>
    </location>
</feature>
<dbReference type="Pfam" id="PF04055">
    <property type="entry name" value="Radical_SAM"/>
    <property type="match status" value="1"/>
</dbReference>
<dbReference type="GO" id="GO:0051536">
    <property type="term" value="F:iron-sulfur cluster binding"/>
    <property type="evidence" value="ECO:0007669"/>
    <property type="project" value="UniProtKB-KW"/>
</dbReference>
<dbReference type="PANTHER" id="PTHR11228:SF7">
    <property type="entry name" value="PQQA PEPTIDE CYCLASE"/>
    <property type="match status" value="1"/>
</dbReference>
<keyword evidence="8" id="KW-1185">Reference proteome</keyword>
<dbReference type="InterPro" id="IPR007197">
    <property type="entry name" value="rSAM"/>
</dbReference>
<reference evidence="7 8" key="1">
    <citation type="submission" date="2020-05" db="EMBL/GenBank/DDBJ databases">
        <title>Complete genome of Desulfobulbus oligotrophicus.</title>
        <authorList>
            <person name="Podar M."/>
        </authorList>
    </citation>
    <scope>NUCLEOTIDE SEQUENCE [LARGE SCALE GENOMIC DNA]</scope>
    <source>
        <strain evidence="7 8">Prop6</strain>
    </source>
</reference>
<proteinExistence type="predicted"/>
<dbReference type="PROSITE" id="PS51918">
    <property type="entry name" value="RADICAL_SAM"/>
    <property type="match status" value="1"/>
</dbReference>
<dbReference type="KEGG" id="dog:HP555_08610"/>
<dbReference type="InterPro" id="IPR050377">
    <property type="entry name" value="Radical_SAM_PqqE_MftC-like"/>
</dbReference>
<keyword evidence="3" id="KW-0479">Metal-binding</keyword>
<dbReference type="Proteomes" id="UP000596092">
    <property type="component" value="Chromosome"/>
</dbReference>
<evidence type="ECO:0000256" key="2">
    <source>
        <dbReference type="ARBA" id="ARBA00022691"/>
    </source>
</evidence>
<protein>
    <submittedName>
        <fullName evidence="7">Radical SAM protein</fullName>
    </submittedName>
</protein>
<name>A0A7T5VDI6_9BACT</name>
<dbReference type="InterPro" id="IPR013785">
    <property type="entry name" value="Aldolase_TIM"/>
</dbReference>
<dbReference type="InterPro" id="IPR058240">
    <property type="entry name" value="rSAM_sf"/>
</dbReference>
<dbReference type="SFLD" id="SFLDG01386">
    <property type="entry name" value="main_SPASM_domain-containing"/>
    <property type="match status" value="1"/>
</dbReference>
<evidence type="ECO:0000256" key="1">
    <source>
        <dbReference type="ARBA" id="ARBA00001966"/>
    </source>
</evidence>
<dbReference type="EMBL" id="CP054140">
    <property type="protein sequence ID" value="QQG65924.1"/>
    <property type="molecule type" value="Genomic_DNA"/>
</dbReference>
<dbReference type="AlphaFoldDB" id="A0A7T5VDI6"/>
<dbReference type="PANTHER" id="PTHR11228">
    <property type="entry name" value="RADICAL SAM DOMAIN PROTEIN"/>
    <property type="match status" value="1"/>
</dbReference>
<comment type="cofactor">
    <cofactor evidence="1">
        <name>[4Fe-4S] cluster</name>
        <dbReference type="ChEBI" id="CHEBI:49883"/>
    </cofactor>
</comment>
<dbReference type="SFLD" id="SFLDG01067">
    <property type="entry name" value="SPASM/twitch_domain_containing"/>
    <property type="match status" value="1"/>
</dbReference>